<keyword evidence="1" id="KW-0472">Membrane</keyword>
<protein>
    <submittedName>
        <fullName evidence="2">Uncharacterized protein</fullName>
    </submittedName>
</protein>
<dbReference type="RefSeq" id="WP_370720114.1">
    <property type="nucleotide sequence ID" value="NZ_JBGGTQ010000008.1"/>
</dbReference>
<proteinExistence type="predicted"/>
<evidence type="ECO:0000313" key="3">
    <source>
        <dbReference type="Proteomes" id="UP001566476"/>
    </source>
</evidence>
<reference evidence="2 3" key="1">
    <citation type="submission" date="2024-07" db="EMBL/GenBank/DDBJ databases">
        <authorList>
            <person name="Thanompreechachai J."/>
            <person name="Duangmal K."/>
        </authorList>
    </citation>
    <scope>NUCLEOTIDE SEQUENCE [LARGE SCALE GENOMIC DNA]</scope>
    <source>
        <strain evidence="2 3">TBRC 1896</strain>
    </source>
</reference>
<dbReference type="Proteomes" id="UP001566476">
    <property type="component" value="Unassembled WGS sequence"/>
</dbReference>
<feature type="transmembrane region" description="Helical" evidence="1">
    <location>
        <begin position="101"/>
        <end position="127"/>
    </location>
</feature>
<comment type="caution">
    <text evidence="2">The sequence shown here is derived from an EMBL/GenBank/DDBJ whole genome shotgun (WGS) entry which is preliminary data.</text>
</comment>
<keyword evidence="1" id="KW-1133">Transmembrane helix</keyword>
<sequence>MPLYADLPARRTRQVVADAGCLLVVVASVAAGRAVHAAVAGVAEPARRFADGSTALADGLRSTGGSLGRAPLVGDDVADLLGRSADSAASLARAAGEQRDAVLHLAVVLGLLTALLPIALVVGVRAVQRLRWAARVRDAHRLAGTAAGERVLALRALQRSPGEVLLGLDPDPATAWLRGEATVVGSLADLELAALGVRRARGLTAART</sequence>
<evidence type="ECO:0000256" key="1">
    <source>
        <dbReference type="SAM" id="Phobius"/>
    </source>
</evidence>
<keyword evidence="3" id="KW-1185">Reference proteome</keyword>
<organism evidence="2 3">
    <name type="scientific">Kineococcus mangrovi</name>
    <dbReference type="NCBI Taxonomy" id="1660183"/>
    <lineage>
        <taxon>Bacteria</taxon>
        <taxon>Bacillati</taxon>
        <taxon>Actinomycetota</taxon>
        <taxon>Actinomycetes</taxon>
        <taxon>Kineosporiales</taxon>
        <taxon>Kineosporiaceae</taxon>
        <taxon>Kineococcus</taxon>
    </lineage>
</organism>
<name>A0ABV4I5C2_9ACTN</name>
<dbReference type="EMBL" id="JBGGTQ010000008">
    <property type="protein sequence ID" value="MEZ0493876.1"/>
    <property type="molecule type" value="Genomic_DNA"/>
</dbReference>
<gene>
    <name evidence="2" type="ORF">AB2L28_16690</name>
</gene>
<evidence type="ECO:0000313" key="2">
    <source>
        <dbReference type="EMBL" id="MEZ0493876.1"/>
    </source>
</evidence>
<keyword evidence="1" id="KW-0812">Transmembrane</keyword>
<accession>A0ABV4I5C2</accession>